<keyword evidence="2" id="KW-1185">Reference proteome</keyword>
<reference evidence="1 2" key="1">
    <citation type="journal article" date="2024" name="J. Plant Pathol.">
        <title>Sequence and assembly of the genome of Seiridium unicorne, isolate CBS 538.82, causal agent of cypress canker disease.</title>
        <authorList>
            <person name="Scali E."/>
            <person name="Rocca G.D."/>
            <person name="Danti R."/>
            <person name="Garbelotto M."/>
            <person name="Barberini S."/>
            <person name="Baroncelli R."/>
            <person name="Emiliani G."/>
        </authorList>
    </citation>
    <scope>NUCLEOTIDE SEQUENCE [LARGE SCALE GENOMIC DNA]</scope>
    <source>
        <strain evidence="1 2">BM-138-508</strain>
    </source>
</reference>
<dbReference type="Proteomes" id="UP001408356">
    <property type="component" value="Unassembled WGS sequence"/>
</dbReference>
<evidence type="ECO:0000313" key="1">
    <source>
        <dbReference type="EMBL" id="KAK9413597.1"/>
    </source>
</evidence>
<proteinExistence type="predicted"/>
<accession>A0ABR2UG46</accession>
<protein>
    <submittedName>
        <fullName evidence="1">Uncharacterized protein</fullName>
    </submittedName>
</protein>
<name>A0ABR2UG46_9PEZI</name>
<organism evidence="1 2">
    <name type="scientific">Seiridium unicorne</name>
    <dbReference type="NCBI Taxonomy" id="138068"/>
    <lineage>
        <taxon>Eukaryota</taxon>
        <taxon>Fungi</taxon>
        <taxon>Dikarya</taxon>
        <taxon>Ascomycota</taxon>
        <taxon>Pezizomycotina</taxon>
        <taxon>Sordariomycetes</taxon>
        <taxon>Xylariomycetidae</taxon>
        <taxon>Amphisphaeriales</taxon>
        <taxon>Sporocadaceae</taxon>
        <taxon>Seiridium</taxon>
    </lineage>
</organism>
<evidence type="ECO:0000313" key="2">
    <source>
        <dbReference type="Proteomes" id="UP001408356"/>
    </source>
</evidence>
<dbReference type="EMBL" id="JARVKF010000437">
    <property type="protein sequence ID" value="KAK9413597.1"/>
    <property type="molecule type" value="Genomic_DNA"/>
</dbReference>
<gene>
    <name evidence="1" type="ORF">SUNI508_11806</name>
</gene>
<sequence length="207" mass="23327">MSRRSSSSSVSTVESYMSVLSDDSYITHLKPGLDDEFKEMLNHVKVIENDRKILRERKIQSHKAKKRDPKDVSRRLDWTPQMEADYESYKAKVDALSVAKTAQDASEMAAKKSRHADLAIQKEVRSTALEDDEKWLDAAIAAATARLNFMAKYPNALNTPATKNHITAAEDNLHSAKLAQREIQIQKKKIENLGTIANYKGANKIVK</sequence>
<comment type="caution">
    <text evidence="1">The sequence shown here is derived from an EMBL/GenBank/DDBJ whole genome shotgun (WGS) entry which is preliminary data.</text>
</comment>